<accession>A0ABR4ZCG9</accession>
<reference evidence="1 2" key="1">
    <citation type="journal article" date="2014" name="Int. J. Syst. Evol. Microbiol.">
        <title>Nocardia vulneris sp. nov., isolated from wounds of human patients in North America.</title>
        <authorList>
            <person name="Lasker B.A."/>
            <person name="Bell M."/>
            <person name="Klenk H.P."/>
            <person name="Sproer C."/>
            <person name="Schumann C."/>
            <person name="Schumann P."/>
            <person name="Brown J.M."/>
        </authorList>
    </citation>
    <scope>NUCLEOTIDE SEQUENCE [LARGE SCALE GENOMIC DNA]</scope>
    <source>
        <strain evidence="1 2">W9851</strain>
    </source>
</reference>
<dbReference type="EMBL" id="JNFP01000026">
    <property type="protein sequence ID" value="KIA63052.1"/>
    <property type="molecule type" value="Genomic_DNA"/>
</dbReference>
<keyword evidence="2" id="KW-1185">Reference proteome</keyword>
<evidence type="ECO:0008006" key="3">
    <source>
        <dbReference type="Google" id="ProtNLM"/>
    </source>
</evidence>
<gene>
    <name evidence="1" type="ORF">FG87_22105</name>
</gene>
<dbReference type="Proteomes" id="UP000031364">
    <property type="component" value="Unassembled WGS sequence"/>
</dbReference>
<comment type="caution">
    <text evidence="1">The sequence shown here is derived from an EMBL/GenBank/DDBJ whole genome shotgun (WGS) entry which is preliminary data.</text>
</comment>
<protein>
    <recommendedName>
        <fullName evidence="3">Helix-turn-helix domain-containing protein</fullName>
    </recommendedName>
</protein>
<evidence type="ECO:0000313" key="1">
    <source>
        <dbReference type="EMBL" id="KIA63052.1"/>
    </source>
</evidence>
<organism evidence="1 2">
    <name type="scientific">Nocardia vulneris</name>
    <dbReference type="NCBI Taxonomy" id="1141657"/>
    <lineage>
        <taxon>Bacteria</taxon>
        <taxon>Bacillati</taxon>
        <taxon>Actinomycetota</taxon>
        <taxon>Actinomycetes</taxon>
        <taxon>Mycobacteriales</taxon>
        <taxon>Nocardiaceae</taxon>
        <taxon>Nocardia</taxon>
    </lineage>
</organism>
<name>A0ABR4ZCG9_9NOCA</name>
<dbReference type="RefSeq" id="WP_043673703.1">
    <property type="nucleotide sequence ID" value="NZ_BDCI01000004.1"/>
</dbReference>
<evidence type="ECO:0000313" key="2">
    <source>
        <dbReference type="Proteomes" id="UP000031364"/>
    </source>
</evidence>
<proteinExistence type="predicted"/>
<sequence>MSDDLTPTAAVDIRPITFDLEGAKAYTGLSKWKLETLLREEVICGRKEGAKTLYERESLDRYIKSLPAYGTV</sequence>